<dbReference type="OrthoDB" id="153904at2"/>
<reference evidence="5" key="1">
    <citation type="submission" date="2017-02" db="EMBL/GenBank/DDBJ databases">
        <authorList>
            <person name="Varghese N."/>
            <person name="Submissions S."/>
        </authorList>
    </citation>
    <scope>NUCLEOTIDE SEQUENCE [LARGE SCALE GENOMIC DNA]</scope>
    <source>
        <strain evidence="5">USBA 833</strain>
    </source>
</reference>
<dbReference type="Gene3D" id="3.30.1330.10">
    <property type="entry name" value="PurM-like, N-terminal domain"/>
    <property type="match status" value="1"/>
</dbReference>
<dbReference type="Proteomes" id="UP000190105">
    <property type="component" value="Unassembled WGS sequence"/>
</dbReference>
<dbReference type="PANTHER" id="PTHR30303">
    <property type="entry name" value="HYDROGENASE ISOENZYMES FORMATION PROTEIN HYPE"/>
    <property type="match status" value="1"/>
</dbReference>
<organism evidence="4 5">
    <name type="scientific">Caloramator quimbayensis</name>
    <dbReference type="NCBI Taxonomy" id="1147123"/>
    <lineage>
        <taxon>Bacteria</taxon>
        <taxon>Bacillati</taxon>
        <taxon>Bacillota</taxon>
        <taxon>Clostridia</taxon>
        <taxon>Eubacteriales</taxon>
        <taxon>Clostridiaceae</taxon>
        <taxon>Caloramator</taxon>
    </lineage>
</organism>
<dbReference type="InterPro" id="IPR010918">
    <property type="entry name" value="PurM-like_C_dom"/>
</dbReference>
<sequence length="326" mass="35032">MKCGKLPNDVLEDIVISSIKKKNKDIFVGPKVGEDCSIVDFDNEVLVLTTDPVTAAQNDAGKIGIHICCNDIASAGVSPLGVLVTILAPPSSTIDDIKRIMNEINETCEELNIDVLGGHTEVTDAVNRIVLSITAIGKSRGKRYVTTGGAKTGDDVIITGNVAAEGTAIIAKDYYEKLKVKINEEILLKAQNLIKDISVVKAGLIAGEFGVNAMHDATEGGVLGAIWEVAQSSGKGVYVYEDKIAIKEETKIICDTLNLDPLRLISSGCMIITCKNGEELIKRLNEHKIEACIAGKITDEEKIILSKGEEKELSPPDSDEIYRVNI</sequence>
<evidence type="ECO:0000259" key="3">
    <source>
        <dbReference type="Pfam" id="PF02769"/>
    </source>
</evidence>
<dbReference type="GO" id="GO:0051604">
    <property type="term" value="P:protein maturation"/>
    <property type="evidence" value="ECO:0007669"/>
    <property type="project" value="TreeGrafter"/>
</dbReference>
<comment type="similarity">
    <text evidence="1">Belongs to the HypE family.</text>
</comment>
<dbReference type="Gene3D" id="3.90.650.10">
    <property type="entry name" value="PurM-like C-terminal domain"/>
    <property type="match status" value="1"/>
</dbReference>
<gene>
    <name evidence="4" type="ORF">SAMN05443428_11013</name>
</gene>
<dbReference type="InterPro" id="IPR011854">
    <property type="entry name" value="HypE"/>
</dbReference>
<feature type="domain" description="PurM-like C-terminal" evidence="3">
    <location>
        <begin position="152"/>
        <end position="304"/>
    </location>
</feature>
<accession>A0A1T4XKB6</accession>
<dbReference type="InterPro" id="IPR036921">
    <property type="entry name" value="PurM-like_N_sf"/>
</dbReference>
<dbReference type="EMBL" id="FUYH01000010">
    <property type="protein sequence ID" value="SKA90019.1"/>
    <property type="molecule type" value="Genomic_DNA"/>
</dbReference>
<evidence type="ECO:0000259" key="2">
    <source>
        <dbReference type="Pfam" id="PF00586"/>
    </source>
</evidence>
<dbReference type="PANTHER" id="PTHR30303:SF4">
    <property type="entry name" value="HYDROGENASE EXPRESSION_FORMATION PROTEIN HYPE"/>
    <property type="match status" value="1"/>
</dbReference>
<evidence type="ECO:0000256" key="1">
    <source>
        <dbReference type="ARBA" id="ARBA00006243"/>
    </source>
</evidence>
<feature type="domain" description="PurM-like N-terminal" evidence="2">
    <location>
        <begin position="33"/>
        <end position="138"/>
    </location>
</feature>
<dbReference type="RefSeq" id="WP_078696558.1">
    <property type="nucleotide sequence ID" value="NZ_FUYH01000010.1"/>
</dbReference>
<evidence type="ECO:0000313" key="4">
    <source>
        <dbReference type="EMBL" id="SKA90019.1"/>
    </source>
</evidence>
<dbReference type="Pfam" id="PF00586">
    <property type="entry name" value="AIRS"/>
    <property type="match status" value="1"/>
</dbReference>
<dbReference type="STRING" id="1147123.SAMN05443428_11013"/>
<proteinExistence type="inferred from homology"/>
<name>A0A1T4XKB6_9CLOT</name>
<dbReference type="InterPro" id="IPR036676">
    <property type="entry name" value="PurM-like_C_sf"/>
</dbReference>
<protein>
    <submittedName>
        <fullName evidence="4">Hydrogenase maturation factor</fullName>
    </submittedName>
</protein>
<dbReference type="PIRSF" id="PIRSF005644">
    <property type="entry name" value="Hdrgns_mtr_HypE"/>
    <property type="match status" value="1"/>
</dbReference>
<dbReference type="SUPFAM" id="SSF56042">
    <property type="entry name" value="PurM C-terminal domain-like"/>
    <property type="match status" value="1"/>
</dbReference>
<dbReference type="Pfam" id="PF02769">
    <property type="entry name" value="AIRS_C"/>
    <property type="match status" value="1"/>
</dbReference>
<evidence type="ECO:0000313" key="5">
    <source>
        <dbReference type="Proteomes" id="UP000190105"/>
    </source>
</evidence>
<dbReference type="AlphaFoldDB" id="A0A1T4XKB6"/>
<keyword evidence="5" id="KW-1185">Reference proteome</keyword>
<dbReference type="SUPFAM" id="SSF55326">
    <property type="entry name" value="PurM N-terminal domain-like"/>
    <property type="match status" value="1"/>
</dbReference>
<dbReference type="InterPro" id="IPR016188">
    <property type="entry name" value="PurM-like_N"/>
</dbReference>
<dbReference type="CDD" id="cd06061">
    <property type="entry name" value="PurM-like1"/>
    <property type="match status" value="1"/>
</dbReference>